<dbReference type="RefSeq" id="WP_354635016.1">
    <property type="nucleotide sequence ID" value="NZ_CP159837.1"/>
</dbReference>
<reference evidence="1" key="1">
    <citation type="submission" date="2024-07" db="EMBL/GenBank/DDBJ databases">
        <authorList>
            <person name="Kim Y.J."/>
            <person name="Jeong J.Y."/>
        </authorList>
    </citation>
    <scope>NUCLEOTIDE SEQUENCE</scope>
    <source>
        <strain evidence="1">GIHE-MW2</strain>
    </source>
</reference>
<sequence>MSSTAIADSVEMVEALPTEIQQRVVDHLREYIADLRDEQAVGCVLCSNAVSVGGSSAQAKKNGQQEKRVRWIMSSYEI</sequence>
<name>A0AAU8JAZ1_9CYAN</name>
<dbReference type="EMBL" id="CP159837">
    <property type="protein sequence ID" value="XCM35904.1"/>
    <property type="molecule type" value="Genomic_DNA"/>
</dbReference>
<evidence type="ECO:0008006" key="2">
    <source>
        <dbReference type="Google" id="ProtNLM"/>
    </source>
</evidence>
<protein>
    <recommendedName>
        <fullName evidence="2">DUF2281 domain-containing protein</fullName>
    </recommendedName>
</protein>
<gene>
    <name evidence="1" type="ORF">ABWT76_004621</name>
</gene>
<organism evidence="1">
    <name type="scientific">Planktothricoides raciborskii GIHE-MW2</name>
    <dbReference type="NCBI Taxonomy" id="2792601"/>
    <lineage>
        <taxon>Bacteria</taxon>
        <taxon>Bacillati</taxon>
        <taxon>Cyanobacteriota</taxon>
        <taxon>Cyanophyceae</taxon>
        <taxon>Oscillatoriophycideae</taxon>
        <taxon>Oscillatoriales</taxon>
        <taxon>Oscillatoriaceae</taxon>
        <taxon>Planktothricoides</taxon>
    </lineage>
</organism>
<evidence type="ECO:0000313" key="1">
    <source>
        <dbReference type="EMBL" id="XCM35904.1"/>
    </source>
</evidence>
<proteinExistence type="predicted"/>
<accession>A0AAU8JAZ1</accession>
<dbReference type="AlphaFoldDB" id="A0AAU8JAZ1"/>